<keyword evidence="3" id="KW-0479">Metal-binding</keyword>
<dbReference type="InterPro" id="IPR028979">
    <property type="entry name" value="Ser_kin/Pase_Hpr-like_N_sf"/>
</dbReference>
<organism evidence="10 11">
    <name type="scientific">Jingyaoa shaoxingensis</name>
    <dbReference type="NCBI Taxonomy" id="2763671"/>
    <lineage>
        <taxon>Bacteria</taxon>
        <taxon>Bacillati</taxon>
        <taxon>Bacillota</taxon>
        <taxon>Clostridia</taxon>
        <taxon>Lachnospirales</taxon>
        <taxon>Lachnospiraceae</taxon>
        <taxon>Jingyaoa</taxon>
    </lineage>
</organism>
<dbReference type="PANTHER" id="PTHR12112">
    <property type="entry name" value="BNIP - RELATED"/>
    <property type="match status" value="1"/>
</dbReference>
<evidence type="ECO:0000256" key="3">
    <source>
        <dbReference type="ARBA" id="ARBA00022723"/>
    </source>
</evidence>
<dbReference type="Gene3D" id="3.90.1640.10">
    <property type="entry name" value="inorganic pyrophosphatase (n-terminal core)"/>
    <property type="match status" value="2"/>
</dbReference>
<dbReference type="InterPro" id="IPR010766">
    <property type="entry name" value="DRTGG"/>
</dbReference>
<protein>
    <recommendedName>
        <fullName evidence="2">inorganic diphosphatase</fullName>
        <ecNumber evidence="2">3.6.1.1</ecNumber>
    </recommendedName>
    <alternativeName>
        <fullName evidence="6">Pyrophosphate phospho-hydrolase</fullName>
    </alternativeName>
</protein>
<dbReference type="Proteomes" id="UP000657421">
    <property type="component" value="Unassembled WGS sequence"/>
</dbReference>
<name>A0ABR7NC19_9FIRM</name>
<evidence type="ECO:0000256" key="1">
    <source>
        <dbReference type="ARBA" id="ARBA00001936"/>
    </source>
</evidence>
<evidence type="ECO:0000313" key="11">
    <source>
        <dbReference type="Proteomes" id="UP000657421"/>
    </source>
</evidence>
<dbReference type="NCBIfam" id="NF011443">
    <property type="entry name" value="PRK14869.1-5"/>
    <property type="match status" value="1"/>
</dbReference>
<keyword evidence="8" id="KW-0129">CBS domain</keyword>
<evidence type="ECO:0000256" key="8">
    <source>
        <dbReference type="PROSITE-ProRule" id="PRU00703"/>
    </source>
</evidence>
<dbReference type="SMART" id="SM01131">
    <property type="entry name" value="DHHA2"/>
    <property type="match status" value="1"/>
</dbReference>
<dbReference type="EC" id="3.6.1.1" evidence="2"/>
<dbReference type="PANTHER" id="PTHR12112:SF22">
    <property type="entry name" value="MANGANESE-DEPENDENT INORGANIC PYROPHOSPHATASE-RELATED"/>
    <property type="match status" value="1"/>
</dbReference>
<evidence type="ECO:0000259" key="9">
    <source>
        <dbReference type="PROSITE" id="PS51371"/>
    </source>
</evidence>
<dbReference type="InterPro" id="IPR038763">
    <property type="entry name" value="DHH_sf"/>
</dbReference>
<feature type="domain" description="CBS" evidence="9">
    <location>
        <begin position="256"/>
        <end position="313"/>
    </location>
</feature>
<dbReference type="Gene3D" id="3.10.310.20">
    <property type="entry name" value="DHHA2 domain"/>
    <property type="match status" value="1"/>
</dbReference>
<dbReference type="Pfam" id="PF02833">
    <property type="entry name" value="DHHA2"/>
    <property type="match status" value="1"/>
</dbReference>
<comment type="catalytic activity">
    <reaction evidence="7">
        <text>diphosphate + H2O = 2 phosphate + H(+)</text>
        <dbReference type="Rhea" id="RHEA:24576"/>
        <dbReference type="ChEBI" id="CHEBI:15377"/>
        <dbReference type="ChEBI" id="CHEBI:15378"/>
        <dbReference type="ChEBI" id="CHEBI:33019"/>
        <dbReference type="ChEBI" id="CHEBI:43474"/>
        <dbReference type="EC" id="3.6.1.1"/>
    </reaction>
</comment>
<evidence type="ECO:0000256" key="6">
    <source>
        <dbReference type="ARBA" id="ARBA00032535"/>
    </source>
</evidence>
<dbReference type="SUPFAM" id="SSF64182">
    <property type="entry name" value="DHH phosphoesterases"/>
    <property type="match status" value="1"/>
</dbReference>
<dbReference type="EMBL" id="JACRSZ010000013">
    <property type="protein sequence ID" value="MBC8573869.1"/>
    <property type="molecule type" value="Genomic_DNA"/>
</dbReference>
<reference evidence="10 11" key="1">
    <citation type="submission" date="2020-08" db="EMBL/GenBank/DDBJ databases">
        <title>Genome public.</title>
        <authorList>
            <person name="Liu C."/>
            <person name="Sun Q."/>
        </authorList>
    </citation>
    <scope>NUCLEOTIDE SEQUENCE [LARGE SCALE GENOMIC DNA]</scope>
    <source>
        <strain evidence="10 11">NSJ-46</strain>
    </source>
</reference>
<dbReference type="InterPro" id="IPR004097">
    <property type="entry name" value="DHHA2"/>
</dbReference>
<dbReference type="GO" id="GO:0004427">
    <property type="term" value="F:inorganic diphosphate phosphatase activity"/>
    <property type="evidence" value="ECO:0007669"/>
    <property type="project" value="UniProtKB-EC"/>
</dbReference>
<dbReference type="NCBIfam" id="NF011442">
    <property type="entry name" value="PRK14869.1-4"/>
    <property type="match status" value="1"/>
</dbReference>
<dbReference type="InterPro" id="IPR000644">
    <property type="entry name" value="CBS_dom"/>
</dbReference>
<dbReference type="Gene3D" id="3.40.1390.20">
    <property type="entry name" value="HprK N-terminal domain-like"/>
    <property type="match status" value="1"/>
</dbReference>
<evidence type="ECO:0000313" key="10">
    <source>
        <dbReference type="EMBL" id="MBC8573869.1"/>
    </source>
</evidence>
<comment type="cofactor">
    <cofactor evidence="1">
        <name>Mn(2+)</name>
        <dbReference type="ChEBI" id="CHEBI:29035"/>
    </cofactor>
</comment>
<evidence type="ECO:0000256" key="5">
    <source>
        <dbReference type="ARBA" id="ARBA00023211"/>
    </source>
</evidence>
<keyword evidence="5" id="KW-0464">Manganese</keyword>
<dbReference type="RefSeq" id="WP_249309231.1">
    <property type="nucleotide sequence ID" value="NZ_JACRSZ010000013.1"/>
</dbReference>
<dbReference type="SUPFAM" id="SSF75138">
    <property type="entry name" value="HprK N-terminal domain-like"/>
    <property type="match status" value="1"/>
</dbReference>
<dbReference type="Pfam" id="PF07085">
    <property type="entry name" value="DRTGG"/>
    <property type="match status" value="1"/>
</dbReference>
<comment type="caution">
    <text evidence="10">The sequence shown here is derived from an EMBL/GenBank/DDBJ whole genome shotgun (WGS) entry which is preliminary data.</text>
</comment>
<dbReference type="Pfam" id="PF00571">
    <property type="entry name" value="CBS"/>
    <property type="match status" value="2"/>
</dbReference>
<dbReference type="PROSITE" id="PS51371">
    <property type="entry name" value="CBS"/>
    <property type="match status" value="1"/>
</dbReference>
<gene>
    <name evidence="10" type="ORF">H8716_12355</name>
</gene>
<evidence type="ECO:0000256" key="4">
    <source>
        <dbReference type="ARBA" id="ARBA00022801"/>
    </source>
</evidence>
<accession>A0ABR7NC19</accession>
<dbReference type="SUPFAM" id="SSF54631">
    <property type="entry name" value="CBS-domain pair"/>
    <property type="match status" value="1"/>
</dbReference>
<dbReference type="InterPro" id="IPR046342">
    <property type="entry name" value="CBS_dom_sf"/>
</dbReference>
<dbReference type="InterPro" id="IPR038222">
    <property type="entry name" value="DHHA2_dom_sf"/>
</dbReference>
<keyword evidence="11" id="KW-1185">Reference proteome</keyword>
<evidence type="ECO:0000256" key="2">
    <source>
        <dbReference type="ARBA" id="ARBA00012146"/>
    </source>
</evidence>
<keyword evidence="4 10" id="KW-0378">Hydrolase</keyword>
<dbReference type="Pfam" id="PF01368">
    <property type="entry name" value="DHH"/>
    <property type="match status" value="1"/>
</dbReference>
<proteinExistence type="predicted"/>
<dbReference type="InterPro" id="IPR001667">
    <property type="entry name" value="DDH_dom"/>
</dbReference>
<evidence type="ECO:0000256" key="7">
    <source>
        <dbReference type="ARBA" id="ARBA00047820"/>
    </source>
</evidence>
<sequence length="550" mass="61621">MDENTKNQIYVIGHKNPDTDSICSAIAYAYLKNQTDEGEFVPKRAGSISTETQYVLDRFQVKTPEYVPNVKTKVSDMEIRHTQGVKKNISLKKAWTILNETKGTTLPIVTDDNMLEGLISIGDIARSYMAVIDSAILSKARTQYKNILETLDGTLYVGDEEAYFEKGKVVVAASSPEVMEAYIESDDMVILGNRYETQICAIEMNAGCIILCGDAKVTKTIQILAREKNCSIIATPYDTYTVAHLINQSMPIRYFMKAEDLILFHEDDFTDDIKDIMASKRHRDFPILNKKEQYVGTISRRNLLGIKKRRLILVDHNEASQAVDHIEDGQILEIIDHHRLGSLETVMPVFFRNQPVGCTATIIYQMFCEKGIEIPQHIAGLLCAAIISDTLLFRSPTCTPVDCDAAKYLAKIAGVDCEEFATAMFEAGSNMKSKTAEQIFFQDFKVYEVDKMNVGVAQISCMAKSDLDIAKSKLKEYLGKARKEQGLNMLFFMLTNIMSETTELLCEGEGAEKTVKEAFGMDVEDGSVILPNVISRKKQLIPSLLSKLQK</sequence>